<evidence type="ECO:0000313" key="2">
    <source>
        <dbReference type="EMBL" id="KAL1638766.1"/>
    </source>
</evidence>
<feature type="domain" description="Heterokaryon incompatibility" evidence="1">
    <location>
        <begin position="92"/>
        <end position="238"/>
    </location>
</feature>
<name>A0ABR3TGX5_9PEZI</name>
<gene>
    <name evidence="2" type="ORF">SLS58_008580</name>
</gene>
<dbReference type="EMBL" id="JAKEKT020000074">
    <property type="protein sequence ID" value="KAL1638766.1"/>
    <property type="molecule type" value="Genomic_DNA"/>
</dbReference>
<organism evidence="2 3">
    <name type="scientific">Diplodia intermedia</name>
    <dbReference type="NCBI Taxonomy" id="856260"/>
    <lineage>
        <taxon>Eukaryota</taxon>
        <taxon>Fungi</taxon>
        <taxon>Dikarya</taxon>
        <taxon>Ascomycota</taxon>
        <taxon>Pezizomycotina</taxon>
        <taxon>Dothideomycetes</taxon>
        <taxon>Dothideomycetes incertae sedis</taxon>
        <taxon>Botryosphaeriales</taxon>
        <taxon>Botryosphaeriaceae</taxon>
        <taxon>Diplodia</taxon>
    </lineage>
</organism>
<sequence>MRGFEHPILSICRGPDISKSLQDIQVGFPTLPPETSSTRFKLIRHWLQHCNDRHKCHPKQPGYLPSRVIDVGSDKASGSMRLLETPGQGGKYIALSHRWGDKAKNWSFSTRRSNLHERMRSIEMADLPPTFQDAVRVTRELGIQYLWIDSICIIQGPDGDWDEQAKCMEDVFSSAYCVVAATRASGAADGFLKTPTPRDFVALSDGSGNCFYVCEAIDDFEKHVSAADLNTRGWVYQERALARRTIHFTKEQTYWECGHGIRCETLTKMANSKAALFGDPDFPKFAMNQSKGGIIIFFETFYRQYSRLALSVSTDRPVAIAGLEIRLIRALGVHGGFGIFDSHRPGLDSYLGRSLLWTRGPGVESMVKIDFRLGSEVPSWSWMAYEGAIDYLDIPFNEVAWEKDQLKSPWDQKLSQQSSWHTADRGAKAKLTAQARAFSESADGEIVYDSGGRPVGQELKCVVIGSSKLETATEQKTHYVLVIGRRGGNDWERVGVGMLMGKDIAFADAGLAVSVC</sequence>
<accession>A0ABR3TGX5</accession>
<protein>
    <recommendedName>
        <fullName evidence="1">Heterokaryon incompatibility domain-containing protein</fullName>
    </recommendedName>
</protein>
<reference evidence="2 3" key="1">
    <citation type="journal article" date="2023" name="Plant Dis.">
        <title>First Report of Diplodia intermedia Causing Canker and Dieback Diseases on Apple Trees in Canada.</title>
        <authorList>
            <person name="Ellouze W."/>
            <person name="Ilyukhin E."/>
            <person name="Sulman M."/>
            <person name="Ali S."/>
        </authorList>
    </citation>
    <scope>NUCLEOTIDE SEQUENCE [LARGE SCALE GENOMIC DNA]</scope>
    <source>
        <strain evidence="2 3">M45-28</strain>
    </source>
</reference>
<comment type="caution">
    <text evidence="2">The sequence shown here is derived from an EMBL/GenBank/DDBJ whole genome shotgun (WGS) entry which is preliminary data.</text>
</comment>
<keyword evidence="3" id="KW-1185">Reference proteome</keyword>
<dbReference type="Pfam" id="PF06985">
    <property type="entry name" value="HET"/>
    <property type="match status" value="1"/>
</dbReference>
<evidence type="ECO:0000313" key="3">
    <source>
        <dbReference type="Proteomes" id="UP001521184"/>
    </source>
</evidence>
<dbReference type="PANTHER" id="PTHR33112">
    <property type="entry name" value="DOMAIN PROTEIN, PUTATIVE-RELATED"/>
    <property type="match status" value="1"/>
</dbReference>
<dbReference type="Proteomes" id="UP001521184">
    <property type="component" value="Unassembled WGS sequence"/>
</dbReference>
<dbReference type="InterPro" id="IPR010730">
    <property type="entry name" value="HET"/>
</dbReference>
<proteinExistence type="predicted"/>
<evidence type="ECO:0000259" key="1">
    <source>
        <dbReference type="Pfam" id="PF06985"/>
    </source>
</evidence>
<dbReference type="PANTHER" id="PTHR33112:SF10">
    <property type="entry name" value="TOL"/>
    <property type="match status" value="1"/>
</dbReference>